<gene>
    <name evidence="10" type="ORF">ANCDUO_16701</name>
</gene>
<dbReference type="GO" id="GO:0015271">
    <property type="term" value="F:outward rectifier potassium channel activity"/>
    <property type="evidence" value="ECO:0007669"/>
    <property type="project" value="TreeGrafter"/>
</dbReference>
<feature type="transmembrane region" description="Helical" evidence="8">
    <location>
        <begin position="97"/>
        <end position="117"/>
    </location>
</feature>
<evidence type="ECO:0000259" key="9">
    <source>
        <dbReference type="Pfam" id="PF07885"/>
    </source>
</evidence>
<feature type="transmembrane region" description="Helical" evidence="8">
    <location>
        <begin position="70"/>
        <end position="91"/>
    </location>
</feature>
<accession>A0A0C2G2R8</accession>
<sequence length="140" mass="15931">MVTIRKAALDTTIRNIAEEMTSTVNDPNKTVDVETMVEYLQLTYITLLKQESAYKDSTFYKAEDGKNLKWTFGSSFFFSMNVFTTTGYGSIAPESTLGKSCVIIYGFIFVPLTLVVIRHLGNWTLLIVTNIYAKCVIRWR</sequence>
<evidence type="ECO:0000256" key="1">
    <source>
        <dbReference type="ARBA" id="ARBA00004141"/>
    </source>
</evidence>
<organism evidence="10 11">
    <name type="scientific">Ancylostoma duodenale</name>
    <dbReference type="NCBI Taxonomy" id="51022"/>
    <lineage>
        <taxon>Eukaryota</taxon>
        <taxon>Metazoa</taxon>
        <taxon>Ecdysozoa</taxon>
        <taxon>Nematoda</taxon>
        <taxon>Chromadorea</taxon>
        <taxon>Rhabditida</taxon>
        <taxon>Rhabditina</taxon>
        <taxon>Rhabditomorpha</taxon>
        <taxon>Strongyloidea</taxon>
        <taxon>Ancylostomatidae</taxon>
        <taxon>Ancylostomatinae</taxon>
        <taxon>Ancylostoma</taxon>
    </lineage>
</organism>
<dbReference type="Pfam" id="PF07885">
    <property type="entry name" value="Ion_trans_2"/>
    <property type="match status" value="1"/>
</dbReference>
<dbReference type="PANTHER" id="PTHR11003:SF269">
    <property type="entry name" value="POTASSIUM CHANNEL DOMAIN-CONTAINING PROTEIN"/>
    <property type="match status" value="1"/>
</dbReference>
<keyword evidence="4 8" id="KW-1133">Transmembrane helix</keyword>
<evidence type="ECO:0000256" key="3">
    <source>
        <dbReference type="ARBA" id="ARBA00022692"/>
    </source>
</evidence>
<evidence type="ECO:0000256" key="6">
    <source>
        <dbReference type="ARBA" id="ARBA00023136"/>
    </source>
</evidence>
<evidence type="ECO:0000313" key="11">
    <source>
        <dbReference type="Proteomes" id="UP000054047"/>
    </source>
</evidence>
<protein>
    <submittedName>
        <fullName evidence="10">Ion channel</fullName>
    </submittedName>
</protein>
<evidence type="ECO:0000256" key="4">
    <source>
        <dbReference type="ARBA" id="ARBA00022989"/>
    </source>
</evidence>
<dbReference type="GO" id="GO:0005886">
    <property type="term" value="C:plasma membrane"/>
    <property type="evidence" value="ECO:0007669"/>
    <property type="project" value="TreeGrafter"/>
</dbReference>
<dbReference type="AlphaFoldDB" id="A0A0C2G2R8"/>
<keyword evidence="6 8" id="KW-0472">Membrane</keyword>
<dbReference type="SUPFAM" id="SSF81324">
    <property type="entry name" value="Voltage-gated potassium channels"/>
    <property type="match status" value="1"/>
</dbReference>
<dbReference type="EMBL" id="KN741869">
    <property type="protein sequence ID" value="KIH53179.1"/>
    <property type="molecule type" value="Genomic_DNA"/>
</dbReference>
<keyword evidence="11" id="KW-1185">Reference proteome</keyword>
<dbReference type="InterPro" id="IPR003280">
    <property type="entry name" value="2pore_dom_K_chnl"/>
</dbReference>
<evidence type="ECO:0000313" key="10">
    <source>
        <dbReference type="EMBL" id="KIH53179.1"/>
    </source>
</evidence>
<evidence type="ECO:0000256" key="2">
    <source>
        <dbReference type="ARBA" id="ARBA00022448"/>
    </source>
</evidence>
<dbReference type="InterPro" id="IPR013099">
    <property type="entry name" value="K_chnl_dom"/>
</dbReference>
<keyword evidence="7" id="KW-0407">Ion channel</keyword>
<dbReference type="PANTHER" id="PTHR11003">
    <property type="entry name" value="POTASSIUM CHANNEL, SUBFAMILY K"/>
    <property type="match status" value="1"/>
</dbReference>
<keyword evidence="5" id="KW-0406">Ion transport</keyword>
<dbReference type="GO" id="GO:0022841">
    <property type="term" value="F:potassium ion leak channel activity"/>
    <property type="evidence" value="ECO:0007669"/>
    <property type="project" value="TreeGrafter"/>
</dbReference>
<name>A0A0C2G2R8_9BILA</name>
<keyword evidence="2" id="KW-0813">Transport</keyword>
<evidence type="ECO:0000256" key="5">
    <source>
        <dbReference type="ARBA" id="ARBA00023065"/>
    </source>
</evidence>
<evidence type="ECO:0000256" key="7">
    <source>
        <dbReference type="ARBA" id="ARBA00023303"/>
    </source>
</evidence>
<reference evidence="10 11" key="1">
    <citation type="submission" date="2013-12" db="EMBL/GenBank/DDBJ databases">
        <title>Draft genome of the parsitic nematode Ancylostoma duodenale.</title>
        <authorList>
            <person name="Mitreva M."/>
        </authorList>
    </citation>
    <scope>NUCLEOTIDE SEQUENCE [LARGE SCALE GENOMIC DNA]</scope>
    <source>
        <strain evidence="10 11">Zhejiang</strain>
    </source>
</reference>
<feature type="domain" description="Potassium channel" evidence="9">
    <location>
        <begin position="58"/>
        <end position="123"/>
    </location>
</feature>
<keyword evidence="3 8" id="KW-0812">Transmembrane</keyword>
<proteinExistence type="predicted"/>
<dbReference type="Gene3D" id="1.10.287.70">
    <property type="match status" value="1"/>
</dbReference>
<dbReference type="OrthoDB" id="297496at2759"/>
<dbReference type="GO" id="GO:0030322">
    <property type="term" value="P:stabilization of membrane potential"/>
    <property type="evidence" value="ECO:0007669"/>
    <property type="project" value="TreeGrafter"/>
</dbReference>
<evidence type="ECO:0000256" key="8">
    <source>
        <dbReference type="SAM" id="Phobius"/>
    </source>
</evidence>
<comment type="subcellular location">
    <subcellularLocation>
        <location evidence="1">Membrane</location>
        <topology evidence="1">Multi-pass membrane protein</topology>
    </subcellularLocation>
</comment>
<dbReference type="Proteomes" id="UP000054047">
    <property type="component" value="Unassembled WGS sequence"/>
</dbReference>